<dbReference type="STRING" id="263852.SAMN02745116_02537"/>
<evidence type="ECO:0000313" key="2">
    <source>
        <dbReference type="Proteomes" id="UP000190328"/>
    </source>
</evidence>
<dbReference type="Proteomes" id="UP000190328">
    <property type="component" value="Unassembled WGS sequence"/>
</dbReference>
<keyword evidence="2" id="KW-1185">Reference proteome</keyword>
<evidence type="ECO:0008006" key="3">
    <source>
        <dbReference type="Google" id="ProtNLM"/>
    </source>
</evidence>
<proteinExistence type="predicted"/>
<name>A0A1T4RCV3_9ENTE</name>
<organism evidence="1 2">
    <name type="scientific">Pilibacter termitis</name>
    <dbReference type="NCBI Taxonomy" id="263852"/>
    <lineage>
        <taxon>Bacteria</taxon>
        <taxon>Bacillati</taxon>
        <taxon>Bacillota</taxon>
        <taxon>Bacilli</taxon>
        <taxon>Lactobacillales</taxon>
        <taxon>Enterococcaceae</taxon>
        <taxon>Pilibacter</taxon>
    </lineage>
</organism>
<sequence>MSLLDVMEEYSKDFDASKDSISSNAMLPAGVYAVRLTKVKADSDNFGNDEVAITLQVVSGDHKDKLEFLNLVFKSNDTEKELPKFVVEKNVKTVLKLATMCGLTLKKGDMKSEETLAKALQAGSGMQFKMILKLGKNKKNPDYPFRNYEFEELDNTPIDISDDEFPF</sequence>
<dbReference type="RefSeq" id="WP_078808419.1">
    <property type="nucleotide sequence ID" value="NZ_FUXI01000045.1"/>
</dbReference>
<gene>
    <name evidence="1" type="ORF">SAMN02745116_02537</name>
</gene>
<dbReference type="EMBL" id="FUXI01000045">
    <property type="protein sequence ID" value="SKA13646.1"/>
    <property type="molecule type" value="Genomic_DNA"/>
</dbReference>
<dbReference type="OrthoDB" id="2223458at2"/>
<reference evidence="1 2" key="1">
    <citation type="submission" date="2017-02" db="EMBL/GenBank/DDBJ databases">
        <authorList>
            <person name="Peterson S.W."/>
        </authorList>
    </citation>
    <scope>NUCLEOTIDE SEQUENCE [LARGE SCALE GENOMIC DNA]</scope>
    <source>
        <strain evidence="1 2">ATCC BAA-1030</strain>
    </source>
</reference>
<protein>
    <recommendedName>
        <fullName evidence="3">DUF669 domain-containing protein</fullName>
    </recommendedName>
</protein>
<dbReference type="AlphaFoldDB" id="A0A1T4RCV3"/>
<accession>A0A1T4RCV3</accession>
<evidence type="ECO:0000313" key="1">
    <source>
        <dbReference type="EMBL" id="SKA13646.1"/>
    </source>
</evidence>